<dbReference type="SUPFAM" id="SSF52540">
    <property type="entry name" value="P-loop containing nucleoside triphosphate hydrolases"/>
    <property type="match status" value="1"/>
</dbReference>
<dbReference type="GO" id="GO:0007166">
    <property type="term" value="P:cell surface receptor signaling pathway"/>
    <property type="evidence" value="ECO:0007669"/>
    <property type="project" value="InterPro"/>
</dbReference>
<proteinExistence type="predicted"/>
<dbReference type="InterPro" id="IPR036537">
    <property type="entry name" value="Adaptor_Cbl_N_dom_sf"/>
</dbReference>
<dbReference type="PANTHER" id="PTHR10039">
    <property type="entry name" value="AMELOGENIN"/>
    <property type="match status" value="1"/>
</dbReference>
<accession>A0A8E2J6V2</accession>
<dbReference type="Pfam" id="PF24883">
    <property type="entry name" value="NPHP3_N"/>
    <property type="match status" value="1"/>
</dbReference>
<reference evidence="5 6" key="1">
    <citation type="submission" date="2016-07" db="EMBL/GenBank/DDBJ databases">
        <title>Draft genome of the white-rot fungus Obba rivulosa 3A-2.</title>
        <authorList>
            <consortium name="DOE Joint Genome Institute"/>
            <person name="Miettinen O."/>
            <person name="Riley R."/>
            <person name="Acob R."/>
            <person name="Barry K."/>
            <person name="Cullen D."/>
            <person name="De Vries R."/>
            <person name="Hainaut M."/>
            <person name="Hatakka A."/>
            <person name="Henrissat B."/>
            <person name="Hilden K."/>
            <person name="Kuo R."/>
            <person name="Labutti K."/>
            <person name="Lipzen A."/>
            <person name="Makela M.R."/>
            <person name="Sandor L."/>
            <person name="Spatafora J.W."/>
            <person name="Grigoriev I.V."/>
            <person name="Hibbett D.S."/>
        </authorList>
    </citation>
    <scope>NUCLEOTIDE SEQUENCE [LARGE SCALE GENOMIC DNA]</scope>
    <source>
        <strain evidence="5 6">3A-2</strain>
    </source>
</reference>
<dbReference type="Gene3D" id="1.20.930.20">
    <property type="entry name" value="Adaptor protein Cbl, N-terminal domain"/>
    <property type="match status" value="1"/>
</dbReference>
<dbReference type="Proteomes" id="UP000250043">
    <property type="component" value="Unassembled WGS sequence"/>
</dbReference>
<dbReference type="AlphaFoldDB" id="A0A8E2J6V2"/>
<evidence type="ECO:0000256" key="2">
    <source>
        <dbReference type="SAM" id="Coils"/>
    </source>
</evidence>
<dbReference type="OrthoDB" id="3228837at2759"/>
<dbReference type="InterPro" id="IPR059179">
    <property type="entry name" value="MLKL-like_MCAfunc"/>
</dbReference>
<organism evidence="5 6">
    <name type="scientific">Obba rivulosa</name>
    <dbReference type="NCBI Taxonomy" id="1052685"/>
    <lineage>
        <taxon>Eukaryota</taxon>
        <taxon>Fungi</taxon>
        <taxon>Dikarya</taxon>
        <taxon>Basidiomycota</taxon>
        <taxon>Agaricomycotina</taxon>
        <taxon>Agaricomycetes</taxon>
        <taxon>Polyporales</taxon>
        <taxon>Gelatoporiaceae</taxon>
        <taxon>Obba</taxon>
    </lineage>
</organism>
<dbReference type="EMBL" id="KV722342">
    <property type="protein sequence ID" value="OCH94627.1"/>
    <property type="molecule type" value="Genomic_DNA"/>
</dbReference>
<feature type="compositionally biased region" description="Basic residues" evidence="3">
    <location>
        <begin position="1"/>
        <end position="12"/>
    </location>
</feature>
<evidence type="ECO:0000256" key="3">
    <source>
        <dbReference type="SAM" id="MobiDB-lite"/>
    </source>
</evidence>
<feature type="domain" description="NACHT" evidence="4">
    <location>
        <begin position="272"/>
        <end position="421"/>
    </location>
</feature>
<gene>
    <name evidence="5" type="ORF">OBBRIDRAFT_102544</name>
</gene>
<evidence type="ECO:0000259" key="4">
    <source>
        <dbReference type="PROSITE" id="PS50837"/>
    </source>
</evidence>
<dbReference type="CDD" id="cd21037">
    <property type="entry name" value="MLKL_NTD"/>
    <property type="match status" value="1"/>
</dbReference>
<sequence length="421" mass="47519">MPPRSSRSRSHTPNKSINSQAPRKSGRSSPSASRFTGNDSPVDAALSITRDAAGLAADLTSDLPVSGLSQAFSLLEALLTRIETTRSNKEQARDAVRSIKALRAALQASTEGIRQEARRMDPAERHVVEQTINASDELRRRIEGLRKQLNRVQHLAGRLHKRRWWSGFFYAKQDAELLGRINRRVREARKNFKIQGGIAVESLLAEVCDRLRQNEHDRLVRVHHDVLQTLNPADASYRSDLTEEKSRLQPGTRKNILEYLTQWATLADQPHRVLVLHGRAGMGKSSIVHALLRRLAGDHITASFFFNRGVDECRDAYRVFSTLAHQLANTDERLRALIVEAVRGHFAKGRSQTLDHQLEELLTRPLRRLPTPTLPILIAIDGVDECSNNINDIVRCMLELLCRAGHEIPFVRIFIATRPEE</sequence>
<dbReference type="PROSITE" id="PS50837">
    <property type="entry name" value="NACHT"/>
    <property type="match status" value="1"/>
</dbReference>
<feature type="region of interest" description="Disordered" evidence="3">
    <location>
        <begin position="1"/>
        <end position="40"/>
    </location>
</feature>
<feature type="compositionally biased region" description="Polar residues" evidence="3">
    <location>
        <begin position="13"/>
        <end position="39"/>
    </location>
</feature>
<protein>
    <recommendedName>
        <fullName evidence="4">NACHT domain-containing protein</fullName>
    </recommendedName>
</protein>
<evidence type="ECO:0000313" key="5">
    <source>
        <dbReference type="EMBL" id="OCH94627.1"/>
    </source>
</evidence>
<keyword evidence="2" id="KW-0175">Coiled coil</keyword>
<dbReference type="InterPro" id="IPR056884">
    <property type="entry name" value="NPHP3-like_N"/>
</dbReference>
<evidence type="ECO:0000256" key="1">
    <source>
        <dbReference type="ARBA" id="ARBA00022737"/>
    </source>
</evidence>
<dbReference type="Gene3D" id="3.40.50.300">
    <property type="entry name" value="P-loop containing nucleotide triphosphate hydrolases"/>
    <property type="match status" value="1"/>
</dbReference>
<dbReference type="InterPro" id="IPR027417">
    <property type="entry name" value="P-loop_NTPase"/>
</dbReference>
<keyword evidence="6" id="KW-1185">Reference proteome</keyword>
<keyword evidence="1" id="KW-0677">Repeat</keyword>
<dbReference type="InterPro" id="IPR007111">
    <property type="entry name" value="NACHT_NTPase"/>
</dbReference>
<feature type="coiled-coil region" evidence="2">
    <location>
        <begin position="128"/>
        <end position="155"/>
    </location>
</feature>
<evidence type="ECO:0000313" key="6">
    <source>
        <dbReference type="Proteomes" id="UP000250043"/>
    </source>
</evidence>
<name>A0A8E2J6V2_9APHY</name>